<gene>
    <name evidence="2" type="ORF">DNG_05027</name>
</gene>
<feature type="transmembrane region" description="Helical" evidence="1">
    <location>
        <begin position="338"/>
        <end position="361"/>
    </location>
</feature>
<name>A0AAE8SVE9_9PEZI</name>
<evidence type="ECO:0000256" key="1">
    <source>
        <dbReference type="SAM" id="Phobius"/>
    </source>
</evidence>
<keyword evidence="1" id="KW-1133">Transmembrane helix</keyword>
<comment type="caution">
    <text evidence="2">The sequence shown here is derived from an EMBL/GenBank/DDBJ whole genome shotgun (WGS) entry which is preliminary data.</text>
</comment>
<evidence type="ECO:0008006" key="4">
    <source>
        <dbReference type="Google" id="ProtNLM"/>
    </source>
</evidence>
<dbReference type="Gene3D" id="1.20.58.340">
    <property type="entry name" value="Magnesium transport protein CorA, transmembrane region"/>
    <property type="match status" value="1"/>
</dbReference>
<evidence type="ECO:0000313" key="2">
    <source>
        <dbReference type="EMBL" id="SPO02354.1"/>
    </source>
</evidence>
<proteinExistence type="predicted"/>
<evidence type="ECO:0000313" key="3">
    <source>
        <dbReference type="Proteomes" id="UP001187682"/>
    </source>
</evidence>
<keyword evidence="3" id="KW-1185">Reference proteome</keyword>
<protein>
    <recommendedName>
        <fullName evidence="4">CorA domain-containing protein</fullName>
    </recommendedName>
</protein>
<keyword evidence="1" id="KW-0472">Membrane</keyword>
<accession>A0AAE8SVE9</accession>
<keyword evidence="1" id="KW-0812">Transmembrane</keyword>
<dbReference type="EMBL" id="ONZQ02000006">
    <property type="protein sequence ID" value="SPO02354.1"/>
    <property type="molecule type" value="Genomic_DNA"/>
</dbReference>
<reference evidence="2" key="1">
    <citation type="submission" date="2018-03" db="EMBL/GenBank/DDBJ databases">
        <authorList>
            <person name="Guldener U."/>
        </authorList>
    </citation>
    <scope>NUCLEOTIDE SEQUENCE</scope>
</reference>
<organism evidence="2 3">
    <name type="scientific">Cephalotrichum gorgonifer</name>
    <dbReference type="NCBI Taxonomy" id="2041049"/>
    <lineage>
        <taxon>Eukaryota</taxon>
        <taxon>Fungi</taxon>
        <taxon>Dikarya</taxon>
        <taxon>Ascomycota</taxon>
        <taxon>Pezizomycotina</taxon>
        <taxon>Sordariomycetes</taxon>
        <taxon>Hypocreomycetidae</taxon>
        <taxon>Microascales</taxon>
        <taxon>Microascaceae</taxon>
        <taxon>Cephalotrichum</taxon>
    </lineage>
</organism>
<sequence length="418" mass="47073">MKEIKSLEIVAGEWKEETTMWDGVLKRDIQPQAQLIFASLREVADAPEALKSRIVAHFGIPPFLLSSVCLESNGFSGFEPTLDGRGNLTHYNHWSRFVIKQTHDRLSPKPDFLRHHSMPPGTTISAAPVHGKQSAQYGWEWYEMGFFVRWSAAEPSRTAVLCCDVPSALQASLRYALRASGAERVRFSDPYSVFGVVVQEVISLYDSSVWAMRNHICGWEAARQQEDPDYPLLHEIARHAIHVSETLVVASESVRALEVQHRDFMALSSGKDSPWLKNYSPFSFSRRILTALHSRSESNKARLQNETQLSFHLAAQRDSKIQVKIADEANKETTAMKALAVITMTFLPATFVSSVFSTPFFQVDQAPGDEPASLTVSNHFWIYWALAIPLSILTFGSWLIWDAAWGQVKRRPPGNQEV</sequence>
<feature type="transmembrane region" description="Helical" evidence="1">
    <location>
        <begin position="381"/>
        <end position="401"/>
    </location>
</feature>
<dbReference type="Proteomes" id="UP001187682">
    <property type="component" value="Unassembled WGS sequence"/>
</dbReference>
<dbReference type="AlphaFoldDB" id="A0AAE8SVE9"/>